<evidence type="ECO:0000313" key="3">
    <source>
        <dbReference type="Proteomes" id="UP001382727"/>
    </source>
</evidence>
<dbReference type="RefSeq" id="WP_338748203.1">
    <property type="nucleotide sequence ID" value="NZ_CP144913.1"/>
</dbReference>
<dbReference type="InterPro" id="IPR000073">
    <property type="entry name" value="AB_hydrolase_1"/>
</dbReference>
<feature type="domain" description="AB hydrolase-1" evidence="1">
    <location>
        <begin position="30"/>
        <end position="239"/>
    </location>
</feature>
<dbReference type="SUPFAM" id="SSF53474">
    <property type="entry name" value="alpha/beta-Hydrolases"/>
    <property type="match status" value="1"/>
</dbReference>
<evidence type="ECO:0000313" key="2">
    <source>
        <dbReference type="EMBL" id="WXB75482.1"/>
    </source>
</evidence>
<dbReference type="GO" id="GO:0016787">
    <property type="term" value="F:hydrolase activity"/>
    <property type="evidence" value="ECO:0007669"/>
    <property type="project" value="UniProtKB-KW"/>
</dbReference>
<keyword evidence="3" id="KW-1185">Reference proteome</keyword>
<sequence length="286" mass="30566">MDARTRIDLADGGSTVLHVAQAKEVGGPLVLVLPAMGVPAGYYEPFVDDLARTGVTAAVADYPGQGAATPRVDRDLDHGYTEVAHDWLPRVVAAARREHDGPLVGLGHSLGGHILLTHLAGDEPLPDAAVLIGAGTPFWRTHHGVKTLLQTQFMGLLTRIRRFWPGDRLGFGGRQPRTLIREWAAFARTGRLTPGGRPIEPALRDVRLPVLVVDLDGDHLAPPAAVDALVAKLPSAQVERFTFVKAPGDPGKPVSHVSFARSPEIIGERIAEWVLKNAQVSASGPE</sequence>
<keyword evidence="2" id="KW-0378">Hydrolase</keyword>
<dbReference type="PIRSF" id="PIRSF037442">
    <property type="entry name" value="UCP037442_abhydr"/>
    <property type="match status" value="1"/>
</dbReference>
<dbReference type="Proteomes" id="UP001382727">
    <property type="component" value="Chromosome"/>
</dbReference>
<reference evidence="2 3" key="1">
    <citation type="submission" date="2024-02" db="EMBL/GenBank/DDBJ databases">
        <title>Janibacter sp. nov., isolated from gut of marine sandworm.</title>
        <authorList>
            <person name="Kim B."/>
            <person name="Jun M.O."/>
            <person name="Shin N.-R."/>
        </authorList>
    </citation>
    <scope>NUCLEOTIDE SEQUENCE [LARGE SCALE GENOMIC DNA]</scope>
    <source>
        <strain evidence="2 3">A1S7</strain>
    </source>
</reference>
<organism evidence="2 3">
    <name type="scientific">Janibacter alittae</name>
    <dbReference type="NCBI Taxonomy" id="3115209"/>
    <lineage>
        <taxon>Bacteria</taxon>
        <taxon>Bacillati</taxon>
        <taxon>Actinomycetota</taxon>
        <taxon>Actinomycetes</taxon>
        <taxon>Micrococcales</taxon>
        <taxon>Intrasporangiaceae</taxon>
        <taxon>Janibacter</taxon>
    </lineage>
</organism>
<dbReference type="EMBL" id="CP144913">
    <property type="protein sequence ID" value="WXB75482.1"/>
    <property type="molecule type" value="Genomic_DNA"/>
</dbReference>
<dbReference type="InterPro" id="IPR017208">
    <property type="entry name" value="UCP037442_abhydr"/>
</dbReference>
<protein>
    <submittedName>
        <fullName evidence="2">Alpha/beta fold hydrolase</fullName>
    </submittedName>
</protein>
<evidence type="ECO:0000259" key="1">
    <source>
        <dbReference type="Pfam" id="PF12697"/>
    </source>
</evidence>
<dbReference type="Pfam" id="PF12697">
    <property type="entry name" value="Abhydrolase_6"/>
    <property type="match status" value="1"/>
</dbReference>
<proteinExistence type="predicted"/>
<dbReference type="InterPro" id="IPR029058">
    <property type="entry name" value="AB_hydrolase_fold"/>
</dbReference>
<name>A0ABZ2MEK8_9MICO</name>
<dbReference type="Gene3D" id="3.40.50.1820">
    <property type="entry name" value="alpha/beta hydrolase"/>
    <property type="match status" value="1"/>
</dbReference>
<accession>A0ABZ2MEK8</accession>
<gene>
    <name evidence="2" type="ORF">V1351_11050</name>
</gene>